<dbReference type="AlphaFoldDB" id="A0A8H5B3W1"/>
<proteinExistence type="predicted"/>
<comment type="caution">
    <text evidence="2">The sequence shown here is derived from an EMBL/GenBank/DDBJ whole genome shotgun (WGS) entry which is preliminary data.</text>
</comment>
<dbReference type="OrthoDB" id="3262173at2759"/>
<feature type="compositionally biased region" description="Polar residues" evidence="1">
    <location>
        <begin position="1"/>
        <end position="16"/>
    </location>
</feature>
<gene>
    <name evidence="2" type="ORF">D9619_006430</name>
</gene>
<name>A0A8H5B3W1_9AGAR</name>
<reference evidence="2 3" key="1">
    <citation type="journal article" date="2020" name="ISME J.">
        <title>Uncovering the hidden diversity of litter-decomposition mechanisms in mushroom-forming fungi.</title>
        <authorList>
            <person name="Floudas D."/>
            <person name="Bentzer J."/>
            <person name="Ahren D."/>
            <person name="Johansson T."/>
            <person name="Persson P."/>
            <person name="Tunlid A."/>
        </authorList>
    </citation>
    <scope>NUCLEOTIDE SEQUENCE [LARGE SCALE GENOMIC DNA]</scope>
    <source>
        <strain evidence="2 3">CBS 101986</strain>
    </source>
</reference>
<feature type="compositionally biased region" description="Low complexity" evidence="1">
    <location>
        <begin position="30"/>
        <end position="39"/>
    </location>
</feature>
<keyword evidence="3" id="KW-1185">Reference proteome</keyword>
<feature type="region of interest" description="Disordered" evidence="1">
    <location>
        <begin position="1"/>
        <end position="203"/>
    </location>
</feature>
<protein>
    <submittedName>
        <fullName evidence="2">Uncharacterized protein</fullName>
    </submittedName>
</protein>
<dbReference type="Proteomes" id="UP000567179">
    <property type="component" value="Unassembled WGS sequence"/>
</dbReference>
<feature type="compositionally biased region" description="Polar residues" evidence="1">
    <location>
        <begin position="475"/>
        <end position="484"/>
    </location>
</feature>
<organism evidence="2 3">
    <name type="scientific">Psilocybe cf. subviscida</name>
    <dbReference type="NCBI Taxonomy" id="2480587"/>
    <lineage>
        <taxon>Eukaryota</taxon>
        <taxon>Fungi</taxon>
        <taxon>Dikarya</taxon>
        <taxon>Basidiomycota</taxon>
        <taxon>Agaricomycotina</taxon>
        <taxon>Agaricomycetes</taxon>
        <taxon>Agaricomycetidae</taxon>
        <taxon>Agaricales</taxon>
        <taxon>Agaricineae</taxon>
        <taxon>Strophariaceae</taxon>
        <taxon>Psilocybe</taxon>
    </lineage>
</organism>
<evidence type="ECO:0000313" key="2">
    <source>
        <dbReference type="EMBL" id="KAF5316249.1"/>
    </source>
</evidence>
<feature type="region of interest" description="Disordered" evidence="1">
    <location>
        <begin position="474"/>
        <end position="514"/>
    </location>
</feature>
<evidence type="ECO:0000256" key="1">
    <source>
        <dbReference type="SAM" id="MobiDB-lite"/>
    </source>
</evidence>
<accession>A0A8H5B3W1</accession>
<sequence length="544" mass="59380">MENTQTTPDRLQTRKTTYLGRKRRNRAVTSYAEESGSSSEPEDSAVSDFEPKEMENEPVTTPKKPVGQKTPASKGPKKVDVELPGPSPVKRAGRDTETETPASAKKSYPKSSSITSLREVALNVGESPIASKKPSSTAKKDDESPVAAKKAAAKGRKKKADADADAPPNPVSVSQSAVSEAPEGDKAESASVAVKKTKARRKAKSVIGEEDFDDAASVADSTISTTRIRRNETERIEYFKNQPECTSLEPHSVVCSKCNKSVNLGKRQTYAVRPWEIHRARCDAIPGPRVPVPATPTPAVEKPVSTRSDVPVTPISAAFKAPVATPSSARRLTEAERKEFLQSDKQVKQLEESRVLCARCDQWIGLSDSNAYITSNWTKHKLRCSEAMPSNRVAAAKRKLLLVNDNQVQKFTTRTVLCKNCAVTIELTGEGDYNLTAWEAHKIECLKSILFPSRVSLPRPLSGSASTLSFAIDNTPVSSGSQGVKRSREEDDSASVEEERPAARPRTASYLPPQVEPPNSLLGWFMLPFQSFVRGFKESLRDKS</sequence>
<feature type="compositionally biased region" description="Low complexity" evidence="1">
    <location>
        <begin position="101"/>
        <end position="113"/>
    </location>
</feature>
<evidence type="ECO:0000313" key="3">
    <source>
        <dbReference type="Proteomes" id="UP000567179"/>
    </source>
</evidence>
<dbReference type="EMBL" id="JAACJJ010000042">
    <property type="protein sequence ID" value="KAF5316249.1"/>
    <property type="molecule type" value="Genomic_DNA"/>
</dbReference>